<gene>
    <name evidence="1" type="ORF">X560_2714</name>
</gene>
<comment type="caution">
    <text evidence="1">The sequence shown here is derived from an EMBL/GenBank/DDBJ whole genome shotgun (WGS) entry which is preliminary data.</text>
</comment>
<sequence>MLHGKHFKNGSDTLVIVFQNAAKPLNDAIPAIYNHEIKETQVSAMHNRYTWIKFAERVNYVDYFFIQDYFSSVYGWYFIDAGKLIYEELNEELSQFIQTNRYKKVIAFGSSKGGTGALLYGLINPFITDVFSLVPQIRVADYINTLCPNEKSLFFADNAHFEQQVNNLFFSPQMYTQKPSSRISFYTGLYDIQFTDLLEYRTFLREQDIQSKIFVNRGNERHTRLVNQYTPFIFSVLEDLIREEKRQMMQHAVEIGIDSYILKAE</sequence>
<dbReference type="AlphaFoldDB" id="A0A0J8J064"/>
<dbReference type="PATRIC" id="fig|1430899.3.peg.2765"/>
<dbReference type="Proteomes" id="UP000052258">
    <property type="component" value="Unassembled WGS sequence"/>
</dbReference>
<accession>A0A0J8J064</accession>
<dbReference type="EMBL" id="AZHO01000041">
    <property type="protein sequence ID" value="KMT57701.1"/>
    <property type="molecule type" value="Genomic_DNA"/>
</dbReference>
<keyword evidence="2" id="KW-1185">Reference proteome</keyword>
<protein>
    <recommendedName>
        <fullName evidence="3">Two component regulator three Y domain-containing protein</fullName>
    </recommendedName>
</protein>
<proteinExistence type="predicted"/>
<dbReference type="SUPFAM" id="SSF53474">
    <property type="entry name" value="alpha/beta-Hydrolases"/>
    <property type="match status" value="1"/>
</dbReference>
<reference evidence="1 2" key="1">
    <citation type="journal article" date="2015" name="Genome Biol. Evol.">
        <title>Comparative Genomics of Listeria Sensu Lato: Genus-Wide Differences in Evolutionary Dynamics and the Progressive Gain of Complex, Potentially Pathogenicity-Related Traits through Lateral Gene Transfer.</title>
        <authorList>
            <person name="Chiara M."/>
            <person name="Caruso M."/>
            <person name="D'Erchia A.M."/>
            <person name="Manzari C."/>
            <person name="Fraccalvieri R."/>
            <person name="Goffredo E."/>
            <person name="Latorre L."/>
            <person name="Miccolupo A."/>
            <person name="Padalino I."/>
            <person name="Santagada G."/>
            <person name="Chiocco D."/>
            <person name="Pesole G."/>
            <person name="Horner D.S."/>
            <person name="Parisi A."/>
        </authorList>
    </citation>
    <scope>NUCLEOTIDE SEQUENCE [LARGE SCALE GENOMIC DNA]</scope>
    <source>
        <strain evidence="1 2">1991</strain>
    </source>
</reference>
<dbReference type="OrthoDB" id="2361249at2"/>
<evidence type="ECO:0000313" key="2">
    <source>
        <dbReference type="Proteomes" id="UP000052258"/>
    </source>
</evidence>
<dbReference type="RefSeq" id="WP_007473087.1">
    <property type="nucleotide sequence ID" value="NZ_KQ130624.1"/>
</dbReference>
<dbReference type="InterPro" id="IPR029058">
    <property type="entry name" value="AB_hydrolase_fold"/>
</dbReference>
<name>A0A0J8J064_9LIST</name>
<organism evidence="1 2">
    <name type="scientific">Listeria fleischmannii 1991</name>
    <dbReference type="NCBI Taxonomy" id="1430899"/>
    <lineage>
        <taxon>Bacteria</taxon>
        <taxon>Bacillati</taxon>
        <taxon>Bacillota</taxon>
        <taxon>Bacilli</taxon>
        <taxon>Bacillales</taxon>
        <taxon>Listeriaceae</taxon>
        <taxon>Listeria</taxon>
    </lineage>
</organism>
<evidence type="ECO:0008006" key="3">
    <source>
        <dbReference type="Google" id="ProtNLM"/>
    </source>
</evidence>
<evidence type="ECO:0000313" key="1">
    <source>
        <dbReference type="EMBL" id="KMT57701.1"/>
    </source>
</evidence>